<organism evidence="5 6">
    <name type="scientific">Actinacidiphila alni</name>
    <dbReference type="NCBI Taxonomy" id="380248"/>
    <lineage>
        <taxon>Bacteria</taxon>
        <taxon>Bacillati</taxon>
        <taxon>Actinomycetota</taxon>
        <taxon>Actinomycetes</taxon>
        <taxon>Kitasatosporales</taxon>
        <taxon>Streptomycetaceae</taxon>
        <taxon>Actinacidiphila</taxon>
    </lineage>
</organism>
<dbReference type="PANTHER" id="PTHR24276">
    <property type="entry name" value="POLYSERASE-RELATED"/>
    <property type="match status" value="1"/>
</dbReference>
<dbReference type="Pfam" id="PF00089">
    <property type="entry name" value="Trypsin"/>
    <property type="match status" value="1"/>
</dbReference>
<evidence type="ECO:0000256" key="1">
    <source>
        <dbReference type="ARBA" id="ARBA00007664"/>
    </source>
</evidence>
<dbReference type="SMART" id="SM00020">
    <property type="entry name" value="Tryp_SPc"/>
    <property type="match status" value="1"/>
</dbReference>
<sequence>MRFPFRAVTGRRRAVTGRRRAAAGRRRTVLGRRARVGSLAAALLPALLPAVAVPLVAPATPAAANGVVVGGSPTSTDRAPWVVALASRKRFGSGRSGQFCGAVAVAPRTVITAAHCFGREALGVGDWRQLPDLRVIAGRTDLSGSAGQELKLSQVWANPSFDPDTNAGDIAVITLASALPKEATIAMADASDTDDYRAGTQAHVYGWGDTTGRGTYSDTLRTATVTVFSDTACAQAYPGSFDGTYVRASMMCAGAKGGGKDACQGDSGGPLVVADRVIGLVSWGSGCAEAAYPGVYTRVSAVASLVAAHS</sequence>
<dbReference type="PROSITE" id="PS00134">
    <property type="entry name" value="TRYPSIN_HIS"/>
    <property type="match status" value="1"/>
</dbReference>
<dbReference type="AlphaFoldDB" id="A0A1I2EII5"/>
<keyword evidence="2" id="KW-1015">Disulfide bond</keyword>
<dbReference type="CDD" id="cd00190">
    <property type="entry name" value="Tryp_SPc"/>
    <property type="match status" value="1"/>
</dbReference>
<keyword evidence="3" id="KW-0378">Hydrolase</keyword>
<name>A0A1I2EII5_9ACTN</name>
<dbReference type="FunFam" id="2.40.10.10:FF:000002">
    <property type="entry name" value="Transmembrane protease serine"/>
    <property type="match status" value="1"/>
</dbReference>
<dbReference type="InterPro" id="IPR043504">
    <property type="entry name" value="Peptidase_S1_PA_chymotrypsin"/>
</dbReference>
<dbReference type="InterPro" id="IPR018114">
    <property type="entry name" value="TRYPSIN_HIS"/>
</dbReference>
<dbReference type="PANTHER" id="PTHR24276:SF98">
    <property type="entry name" value="FI18310P1-RELATED"/>
    <property type="match status" value="1"/>
</dbReference>
<dbReference type="GO" id="GO:0006508">
    <property type="term" value="P:proteolysis"/>
    <property type="evidence" value="ECO:0007669"/>
    <property type="project" value="UniProtKB-KW"/>
</dbReference>
<dbReference type="EMBL" id="FONG01000006">
    <property type="protein sequence ID" value="SFE92503.1"/>
    <property type="molecule type" value="Genomic_DNA"/>
</dbReference>
<accession>A0A1I2EII5</accession>
<evidence type="ECO:0000313" key="5">
    <source>
        <dbReference type="EMBL" id="SFE92503.1"/>
    </source>
</evidence>
<evidence type="ECO:0000259" key="4">
    <source>
        <dbReference type="PROSITE" id="PS50240"/>
    </source>
</evidence>
<reference evidence="6" key="1">
    <citation type="submission" date="2016-10" db="EMBL/GenBank/DDBJ databases">
        <authorList>
            <person name="Varghese N."/>
            <person name="Submissions S."/>
        </authorList>
    </citation>
    <scope>NUCLEOTIDE SEQUENCE [LARGE SCALE GENOMIC DNA]</scope>
    <source>
        <strain evidence="6">CGMCC 4.3510</strain>
    </source>
</reference>
<dbReference type="PROSITE" id="PS50240">
    <property type="entry name" value="TRYPSIN_DOM"/>
    <property type="match status" value="1"/>
</dbReference>
<evidence type="ECO:0000313" key="6">
    <source>
        <dbReference type="Proteomes" id="UP000199323"/>
    </source>
</evidence>
<dbReference type="InterPro" id="IPR050430">
    <property type="entry name" value="Peptidase_S1"/>
</dbReference>
<dbReference type="InterPro" id="IPR009003">
    <property type="entry name" value="Peptidase_S1_PA"/>
</dbReference>
<dbReference type="Proteomes" id="UP000199323">
    <property type="component" value="Unassembled WGS sequence"/>
</dbReference>
<dbReference type="Gene3D" id="2.40.10.10">
    <property type="entry name" value="Trypsin-like serine proteases"/>
    <property type="match status" value="1"/>
</dbReference>
<dbReference type="SUPFAM" id="SSF50494">
    <property type="entry name" value="Trypsin-like serine proteases"/>
    <property type="match status" value="1"/>
</dbReference>
<keyword evidence="6" id="KW-1185">Reference proteome</keyword>
<dbReference type="InterPro" id="IPR033116">
    <property type="entry name" value="TRYPSIN_SER"/>
</dbReference>
<comment type="similarity">
    <text evidence="1">Belongs to the peptidase S1 family.</text>
</comment>
<dbReference type="GO" id="GO:0004252">
    <property type="term" value="F:serine-type endopeptidase activity"/>
    <property type="evidence" value="ECO:0007669"/>
    <property type="project" value="InterPro"/>
</dbReference>
<proteinExistence type="inferred from homology"/>
<dbReference type="PRINTS" id="PR00722">
    <property type="entry name" value="CHYMOTRYPSIN"/>
</dbReference>
<keyword evidence="3" id="KW-0645">Protease</keyword>
<feature type="domain" description="Peptidase S1" evidence="4">
    <location>
        <begin position="68"/>
        <end position="310"/>
    </location>
</feature>
<protein>
    <submittedName>
        <fullName evidence="5">Trypsin</fullName>
    </submittedName>
</protein>
<dbReference type="STRING" id="380248.SAMN05216251_106226"/>
<keyword evidence="3" id="KW-0720">Serine protease</keyword>
<gene>
    <name evidence="5" type="ORF">SAMN05216251_106226</name>
</gene>
<dbReference type="InterPro" id="IPR001254">
    <property type="entry name" value="Trypsin_dom"/>
</dbReference>
<evidence type="ECO:0000256" key="2">
    <source>
        <dbReference type="ARBA" id="ARBA00023157"/>
    </source>
</evidence>
<evidence type="ECO:0000256" key="3">
    <source>
        <dbReference type="RuleBase" id="RU363034"/>
    </source>
</evidence>
<dbReference type="PROSITE" id="PS00135">
    <property type="entry name" value="TRYPSIN_SER"/>
    <property type="match status" value="1"/>
</dbReference>
<dbReference type="OrthoDB" id="1496095at2"/>
<dbReference type="InterPro" id="IPR001314">
    <property type="entry name" value="Peptidase_S1A"/>
</dbReference>